<gene>
    <name evidence="3" type="ORF">ATM17_15495</name>
</gene>
<dbReference type="Gene3D" id="3.40.50.20">
    <property type="match status" value="1"/>
</dbReference>
<evidence type="ECO:0000313" key="4">
    <source>
        <dbReference type="Proteomes" id="UP000076088"/>
    </source>
</evidence>
<feature type="domain" description="ATP-grasp" evidence="2">
    <location>
        <begin position="119"/>
        <end position="301"/>
    </location>
</feature>
<evidence type="ECO:0000313" key="3">
    <source>
        <dbReference type="EMBL" id="AMU90426.1"/>
    </source>
</evidence>
<dbReference type="GO" id="GO:0005524">
    <property type="term" value="F:ATP binding"/>
    <property type="evidence" value="ECO:0007669"/>
    <property type="project" value="UniProtKB-UniRule"/>
</dbReference>
<dbReference type="InterPro" id="IPR011761">
    <property type="entry name" value="ATP-grasp"/>
</dbReference>
<dbReference type="PROSITE" id="PS00867">
    <property type="entry name" value="CPSASE_2"/>
    <property type="match status" value="1"/>
</dbReference>
<protein>
    <recommendedName>
        <fullName evidence="2">ATP-grasp domain-containing protein</fullName>
    </recommendedName>
</protein>
<keyword evidence="4" id="KW-1185">Reference proteome</keyword>
<evidence type="ECO:0000256" key="1">
    <source>
        <dbReference type="PROSITE-ProRule" id="PRU00409"/>
    </source>
</evidence>
<reference evidence="4" key="1">
    <citation type="submission" date="2015-11" db="EMBL/GenBank/DDBJ databases">
        <title>Complete genome sequence of a polyethylene-glycol degrader Sphingopyxis macrogoltabida 203N (NBRC 111659).</title>
        <authorList>
            <person name="Yoshiyuki O."/>
            <person name="Shouta N."/>
            <person name="Nagata Y."/>
            <person name="Numata M."/>
            <person name="Tsuchikane K."/>
            <person name="Hosoyama A."/>
            <person name="Yamazoe A."/>
            <person name="Tsuda M."/>
            <person name="Fujita N."/>
            <person name="Kawai F."/>
        </authorList>
    </citation>
    <scope>NUCLEOTIDE SEQUENCE [LARGE SCALE GENOMIC DNA]</scope>
    <source>
        <strain evidence="4">203N</strain>
    </source>
</reference>
<dbReference type="RefSeq" id="WP_054729279.1">
    <property type="nucleotide sequence ID" value="NZ_CP009429.1"/>
</dbReference>
<keyword evidence="1" id="KW-0547">Nucleotide-binding</keyword>
<dbReference type="SUPFAM" id="SSF56059">
    <property type="entry name" value="Glutathione synthetase ATP-binding domain-like"/>
    <property type="match status" value="1"/>
</dbReference>
<dbReference type="PROSITE" id="PS50975">
    <property type="entry name" value="ATP_GRASP"/>
    <property type="match status" value="1"/>
</dbReference>
<dbReference type="GO" id="GO:0046872">
    <property type="term" value="F:metal ion binding"/>
    <property type="evidence" value="ECO:0007669"/>
    <property type="project" value="InterPro"/>
</dbReference>
<reference evidence="3 4" key="2">
    <citation type="journal article" date="2016" name="Genome Announc.">
        <title>Complete Genome Sequence of Sphingopyxis macrogoltabida Strain 203N (NBRC 111659), a Polyethylene Glycol Degrader.</title>
        <authorList>
            <person name="Ohtsubo Y."/>
            <person name="Nonoyama S."/>
            <person name="Nagata Y."/>
            <person name="Numata M."/>
            <person name="Tsuchikane K."/>
            <person name="Hosoyama A."/>
            <person name="Yamazoe A."/>
            <person name="Tsuda M."/>
            <person name="Fujita N."/>
            <person name="Kawai F."/>
        </authorList>
    </citation>
    <scope>NUCLEOTIDE SEQUENCE [LARGE SCALE GENOMIC DNA]</scope>
    <source>
        <strain evidence="3 4">203N</strain>
    </source>
</reference>
<dbReference type="Proteomes" id="UP000076088">
    <property type="component" value="Chromosome"/>
</dbReference>
<dbReference type="EMBL" id="CP013344">
    <property type="protein sequence ID" value="AMU90426.1"/>
    <property type="molecule type" value="Genomic_DNA"/>
</dbReference>
<name>A0AAC8Z222_SPHMC</name>
<dbReference type="Gene3D" id="3.30.470.20">
    <property type="entry name" value="ATP-grasp fold, B domain"/>
    <property type="match status" value="1"/>
</dbReference>
<accession>A0AAC8Z222</accession>
<dbReference type="KEGG" id="smaz:LH19_14920"/>
<dbReference type="InterPro" id="IPR005479">
    <property type="entry name" value="CPAse_ATP-bd"/>
</dbReference>
<sequence length="387" mass="40887">MTRTVLVTGARAAAALDIARDFAAAGYRTFCADSASARISRWSRRTGTFLSYPAPRADAAAFAKRICELVDELSVDLIVPTCEEAFHLAAPALAPRLADRLFQPPLATLRDLHDKYRFARLAAGFGLPVPETHLLESEADVARFADGSAGWVFKPCFSRFGEAALVGPAAGELRRVEPAPGRGWVAQRRVPGGEACFYAVARDGELRAFAAYRSDWRLGGGASFGFEPLDAAKAVALREIAAVLAGRLSLTGQFACDAIFDANGQPWLIECNPRATSGVHFLAGEGRLAAAIDGSGEDCLGGDGRPRHLLPAMLSFGLGVALRRGDLGGWIAALREGRDVIGQPGDRLPALGAFADGLGFAFRGMLRGASASAMTVADIAWDGEDLP</sequence>
<evidence type="ECO:0000259" key="2">
    <source>
        <dbReference type="PROSITE" id="PS50975"/>
    </source>
</evidence>
<keyword evidence="1" id="KW-0067">ATP-binding</keyword>
<organism evidence="3 4">
    <name type="scientific">Sphingopyxis macrogoltabida</name>
    <name type="common">Sphingomonas macrogoltabidus</name>
    <dbReference type="NCBI Taxonomy" id="33050"/>
    <lineage>
        <taxon>Bacteria</taxon>
        <taxon>Pseudomonadati</taxon>
        <taxon>Pseudomonadota</taxon>
        <taxon>Alphaproteobacteria</taxon>
        <taxon>Sphingomonadales</taxon>
        <taxon>Sphingomonadaceae</taxon>
        <taxon>Sphingopyxis</taxon>
    </lineage>
</organism>
<dbReference type="AlphaFoldDB" id="A0AAC8Z222"/>
<proteinExistence type="predicted"/>